<evidence type="ECO:0000256" key="4">
    <source>
        <dbReference type="ARBA" id="ARBA00022777"/>
    </source>
</evidence>
<feature type="domain" description="Protein kinase" evidence="8">
    <location>
        <begin position="93"/>
        <end position="412"/>
    </location>
</feature>
<evidence type="ECO:0000256" key="7">
    <source>
        <dbReference type="SAM" id="MobiDB-lite"/>
    </source>
</evidence>
<keyword evidence="3 6" id="KW-0547">Nucleotide-binding</keyword>
<accession>A0A7S0ST04</accession>
<dbReference type="SMART" id="SM00220">
    <property type="entry name" value="S_TKc"/>
    <property type="match status" value="1"/>
</dbReference>
<evidence type="ECO:0000256" key="2">
    <source>
        <dbReference type="ARBA" id="ARBA00022679"/>
    </source>
</evidence>
<dbReference type="Pfam" id="PF00069">
    <property type="entry name" value="Pkinase"/>
    <property type="match status" value="2"/>
</dbReference>
<keyword evidence="5 6" id="KW-0067">ATP-binding</keyword>
<proteinExistence type="predicted"/>
<dbReference type="GO" id="GO:0004674">
    <property type="term" value="F:protein serine/threonine kinase activity"/>
    <property type="evidence" value="ECO:0007669"/>
    <property type="project" value="UniProtKB-KW"/>
</dbReference>
<dbReference type="Gene3D" id="1.10.510.10">
    <property type="entry name" value="Transferase(Phosphotransferase) domain 1"/>
    <property type="match status" value="1"/>
</dbReference>
<feature type="region of interest" description="Disordered" evidence="7">
    <location>
        <begin position="201"/>
        <end position="234"/>
    </location>
</feature>
<dbReference type="GO" id="GO:0005524">
    <property type="term" value="F:ATP binding"/>
    <property type="evidence" value="ECO:0007669"/>
    <property type="project" value="UniProtKB-UniRule"/>
</dbReference>
<keyword evidence="2" id="KW-0808">Transferase</keyword>
<dbReference type="InterPro" id="IPR017441">
    <property type="entry name" value="Protein_kinase_ATP_BS"/>
</dbReference>
<reference evidence="9" key="1">
    <citation type="submission" date="2021-01" db="EMBL/GenBank/DDBJ databases">
        <authorList>
            <person name="Corre E."/>
            <person name="Pelletier E."/>
            <person name="Niang G."/>
            <person name="Scheremetjew M."/>
            <person name="Finn R."/>
            <person name="Kale V."/>
            <person name="Holt S."/>
            <person name="Cochrane G."/>
            <person name="Meng A."/>
            <person name="Brown T."/>
            <person name="Cohen L."/>
        </authorList>
    </citation>
    <scope>NUCLEOTIDE SEQUENCE</scope>
    <source>
        <strain evidence="9">SL-175</strain>
    </source>
</reference>
<evidence type="ECO:0000259" key="8">
    <source>
        <dbReference type="PROSITE" id="PS50011"/>
    </source>
</evidence>
<dbReference type="EMBL" id="HBFC01025473">
    <property type="protein sequence ID" value="CAD8712819.1"/>
    <property type="molecule type" value="Transcribed_RNA"/>
</dbReference>
<dbReference type="InterPro" id="IPR050205">
    <property type="entry name" value="CDPK_Ser/Thr_kinases"/>
</dbReference>
<dbReference type="SUPFAM" id="SSF56112">
    <property type="entry name" value="Protein kinase-like (PK-like)"/>
    <property type="match status" value="1"/>
</dbReference>
<feature type="region of interest" description="Disordered" evidence="7">
    <location>
        <begin position="1"/>
        <end position="60"/>
    </location>
</feature>
<dbReference type="InterPro" id="IPR000719">
    <property type="entry name" value="Prot_kinase_dom"/>
</dbReference>
<keyword evidence="4" id="KW-0418">Kinase</keyword>
<dbReference type="PROSITE" id="PS00108">
    <property type="entry name" value="PROTEIN_KINASE_ST"/>
    <property type="match status" value="1"/>
</dbReference>
<dbReference type="InterPro" id="IPR008271">
    <property type="entry name" value="Ser/Thr_kinase_AS"/>
</dbReference>
<evidence type="ECO:0000256" key="6">
    <source>
        <dbReference type="PROSITE-ProRule" id="PRU10141"/>
    </source>
</evidence>
<evidence type="ECO:0000256" key="5">
    <source>
        <dbReference type="ARBA" id="ARBA00022840"/>
    </source>
</evidence>
<feature type="compositionally biased region" description="Low complexity" evidence="7">
    <location>
        <begin position="1"/>
        <end position="11"/>
    </location>
</feature>
<feature type="binding site" evidence="6">
    <location>
        <position position="122"/>
    </location>
    <ligand>
        <name>ATP</name>
        <dbReference type="ChEBI" id="CHEBI:30616"/>
    </ligand>
</feature>
<keyword evidence="1" id="KW-0723">Serine/threonine-protein kinase</keyword>
<organism evidence="9">
    <name type="scientific">Mantoniella antarctica</name>
    <dbReference type="NCBI Taxonomy" id="81844"/>
    <lineage>
        <taxon>Eukaryota</taxon>
        <taxon>Viridiplantae</taxon>
        <taxon>Chlorophyta</taxon>
        <taxon>Mamiellophyceae</taxon>
        <taxon>Mamiellales</taxon>
        <taxon>Mamiellaceae</taxon>
        <taxon>Mantoniella</taxon>
    </lineage>
</organism>
<dbReference type="PROSITE" id="PS00107">
    <property type="entry name" value="PROTEIN_KINASE_ATP"/>
    <property type="match status" value="1"/>
</dbReference>
<name>A0A7S0ST04_9CHLO</name>
<dbReference type="AlphaFoldDB" id="A0A7S0ST04"/>
<evidence type="ECO:0000256" key="3">
    <source>
        <dbReference type="ARBA" id="ARBA00022741"/>
    </source>
</evidence>
<dbReference type="Gene3D" id="3.30.200.20">
    <property type="entry name" value="Phosphorylase Kinase, domain 1"/>
    <property type="match status" value="1"/>
</dbReference>
<sequence length="771" mass="82082">MAATMAAAVEARLARPGRSAAQRQRSRPLVGRQLPRQHVAESSRRGRGRHARGEAGPVSALTPEGAEVLYGDATAVGLEPFSLNLRRDAEEALELGEPLGRGAMGVVRRAVRRSDGEEFALKTIPKAGPVSRLGQEPTEKAMEIWERKVRDEVNLHFALGSSLDIVTLHDAFEDEAGVHLLIDLCTGGDLLSGASLAHTTEDEDNAANQFTPEDIDEPRAKSNVPTPPSGMGESWQPFSEATAAPMIRSMLRALAACHEHGVVHRDVKPANFLFMKEPDGSRRLKLSDFGLAARIYSRDELLTEQCGTYAYLSPEMARRRPYDFKVDAWAAGVVAYMLLAGEPPFADWDAIREGRDPGKDGLLRAIRRGRPEPAIQDLPNLSPGAKSLLSSLLQPDPSKRLTCAAAAEHYWVREKGVASHADALASTVVERLQAYGTLGAVRRASIRAAYQTAMADGAGGGGSANGASEASEITRRLVEAVDRAADEACREQDGCDAEQSGNGAGVSSEAFMLALRDHGAELAPAEWLSLIRPIAGKARRLGGKGSFVDNAALAAMLQTPAGGSFSTHVDEVGDSTEAGTGFDTAVDAGVGAAATTAARRGDDGAYDWNAIAKASFERILQKSKAKDGADIFDMLDETVTFDDVADEVCAWDGSEELCRATLKDEFNEVDTTGSGKLSISEWTDMVWNEGFMDSAGRVRSSCGADAPAHHPEGPKVAGIGEPGCELSPTAAPPPTGLTTREKARQQAAARKNMMANRQATKAAKRAGLEQQ</sequence>
<dbReference type="InterPro" id="IPR011009">
    <property type="entry name" value="Kinase-like_dom_sf"/>
</dbReference>
<gene>
    <name evidence="9" type="ORF">MANT1106_LOCUS15428</name>
</gene>
<feature type="region of interest" description="Disordered" evidence="7">
    <location>
        <begin position="702"/>
        <end position="771"/>
    </location>
</feature>
<dbReference type="PROSITE" id="PS50011">
    <property type="entry name" value="PROTEIN_KINASE_DOM"/>
    <property type="match status" value="1"/>
</dbReference>
<evidence type="ECO:0000256" key="1">
    <source>
        <dbReference type="ARBA" id="ARBA00022527"/>
    </source>
</evidence>
<evidence type="ECO:0000313" key="9">
    <source>
        <dbReference type="EMBL" id="CAD8712819.1"/>
    </source>
</evidence>
<dbReference type="PANTHER" id="PTHR24349">
    <property type="entry name" value="SERINE/THREONINE-PROTEIN KINASE"/>
    <property type="match status" value="1"/>
</dbReference>
<feature type="compositionally biased region" description="Low complexity" evidence="7">
    <location>
        <begin position="745"/>
        <end position="759"/>
    </location>
</feature>
<protein>
    <recommendedName>
        <fullName evidence="8">Protein kinase domain-containing protein</fullName>
    </recommendedName>
</protein>